<dbReference type="EMBL" id="AP006618">
    <property type="protein sequence ID" value="BAD56003.1"/>
    <property type="molecule type" value="Genomic_DNA"/>
</dbReference>
<dbReference type="STRING" id="247156.NFA_11580"/>
<feature type="compositionally biased region" description="Polar residues" evidence="1">
    <location>
        <begin position="1"/>
        <end position="13"/>
    </location>
</feature>
<accession>Q5Z0N8</accession>
<proteinExistence type="predicted"/>
<dbReference type="AlphaFoldDB" id="Q5Z0N8"/>
<evidence type="ECO:0000256" key="1">
    <source>
        <dbReference type="SAM" id="MobiDB-lite"/>
    </source>
</evidence>
<feature type="region of interest" description="Disordered" evidence="1">
    <location>
        <begin position="1"/>
        <end position="33"/>
    </location>
</feature>
<keyword evidence="3" id="KW-1185">Reference proteome</keyword>
<evidence type="ECO:0000313" key="3">
    <source>
        <dbReference type="Proteomes" id="UP000006820"/>
    </source>
</evidence>
<protein>
    <submittedName>
        <fullName evidence="2">Uncharacterized protein</fullName>
    </submittedName>
</protein>
<name>Q5Z0N8_NOCFA</name>
<evidence type="ECO:0000313" key="2">
    <source>
        <dbReference type="EMBL" id="BAD56003.1"/>
    </source>
</evidence>
<dbReference type="HOGENOM" id="CLU_3027747_0_0_11"/>
<gene>
    <name evidence="2" type="ordered locus">NFA_11580</name>
</gene>
<dbReference type="KEGG" id="nfa:NFA_11580"/>
<sequence>MPVSATESSTTPTARPAIEGESPVVWPDPSPLTGWWERVMRGGPVDRTPARRDAA</sequence>
<dbReference type="Proteomes" id="UP000006820">
    <property type="component" value="Chromosome"/>
</dbReference>
<reference evidence="2 3" key="1">
    <citation type="journal article" date="2004" name="Proc. Natl. Acad. Sci. U.S.A.">
        <title>The complete genomic sequence of Nocardia farcinica IFM 10152.</title>
        <authorList>
            <person name="Ishikawa J."/>
            <person name="Yamashita A."/>
            <person name="Mikami Y."/>
            <person name="Hoshino Y."/>
            <person name="Kurita H."/>
            <person name="Hotta K."/>
            <person name="Shiba T."/>
            <person name="Hattori M."/>
        </authorList>
    </citation>
    <scope>NUCLEOTIDE SEQUENCE [LARGE SCALE GENOMIC DNA]</scope>
    <source>
        <strain evidence="2 3">IFM 10152</strain>
    </source>
</reference>
<organism evidence="2 3">
    <name type="scientific">Nocardia farcinica (strain IFM 10152)</name>
    <dbReference type="NCBI Taxonomy" id="247156"/>
    <lineage>
        <taxon>Bacteria</taxon>
        <taxon>Bacillati</taxon>
        <taxon>Actinomycetota</taxon>
        <taxon>Actinomycetes</taxon>
        <taxon>Mycobacteriales</taxon>
        <taxon>Nocardiaceae</taxon>
        <taxon>Nocardia</taxon>
    </lineage>
</organism>